<organism evidence="2 3">
    <name type="scientific">Trachymyrmex cornetzi</name>
    <dbReference type="NCBI Taxonomy" id="471704"/>
    <lineage>
        <taxon>Eukaryota</taxon>
        <taxon>Metazoa</taxon>
        <taxon>Ecdysozoa</taxon>
        <taxon>Arthropoda</taxon>
        <taxon>Hexapoda</taxon>
        <taxon>Insecta</taxon>
        <taxon>Pterygota</taxon>
        <taxon>Neoptera</taxon>
        <taxon>Endopterygota</taxon>
        <taxon>Hymenoptera</taxon>
        <taxon>Apocrita</taxon>
        <taxon>Aculeata</taxon>
        <taxon>Formicoidea</taxon>
        <taxon>Formicidae</taxon>
        <taxon>Myrmicinae</taxon>
        <taxon>Trachymyrmex</taxon>
    </lineage>
</organism>
<sequence length="214" mass="23754">MLFLPVEFLHSTSRDDKIHRNSRRNALCLVIENRGEKGTVGCRVEGREASASADTSMHTGEQRHGSEERDSRAYIVKEFVHVRGRVVCVNSLEFKSSAEKNYVCQARSATRHGGKREILYVTLCHESDEWRESCTLVAVSGHYAGCLLSRGELQITFIFYGTVTMRVAATVRRPGPCTGSIRITVTHNQRIHAAGPVDRHTLAPSVLMQTAATA</sequence>
<dbReference type="EMBL" id="KQ980050">
    <property type="protein sequence ID" value="KYN18003.1"/>
    <property type="molecule type" value="Genomic_DNA"/>
</dbReference>
<dbReference type="AlphaFoldDB" id="A0A195DYQ2"/>
<name>A0A195DYQ2_9HYME</name>
<accession>A0A195DYQ2</accession>
<evidence type="ECO:0000256" key="1">
    <source>
        <dbReference type="SAM" id="MobiDB-lite"/>
    </source>
</evidence>
<proteinExistence type="predicted"/>
<gene>
    <name evidence="2" type="ORF">ALC57_09648</name>
</gene>
<dbReference type="Proteomes" id="UP000078492">
    <property type="component" value="Unassembled WGS sequence"/>
</dbReference>
<evidence type="ECO:0000313" key="2">
    <source>
        <dbReference type="EMBL" id="KYN18003.1"/>
    </source>
</evidence>
<reference evidence="2 3" key="1">
    <citation type="submission" date="2015-09" db="EMBL/GenBank/DDBJ databases">
        <title>Trachymyrmex cornetzi WGS genome.</title>
        <authorList>
            <person name="Nygaard S."/>
            <person name="Hu H."/>
            <person name="Boomsma J."/>
            <person name="Zhang G."/>
        </authorList>
    </citation>
    <scope>NUCLEOTIDE SEQUENCE [LARGE SCALE GENOMIC DNA]</scope>
    <source>
        <strain evidence="2">Tcor2-1</strain>
        <tissue evidence="2">Whole body</tissue>
    </source>
</reference>
<feature type="compositionally biased region" description="Basic and acidic residues" evidence="1">
    <location>
        <begin position="60"/>
        <end position="69"/>
    </location>
</feature>
<keyword evidence="3" id="KW-1185">Reference proteome</keyword>
<feature type="region of interest" description="Disordered" evidence="1">
    <location>
        <begin position="48"/>
        <end position="69"/>
    </location>
</feature>
<protein>
    <submittedName>
        <fullName evidence="2">Uncharacterized protein</fullName>
    </submittedName>
</protein>
<evidence type="ECO:0000313" key="3">
    <source>
        <dbReference type="Proteomes" id="UP000078492"/>
    </source>
</evidence>